<reference evidence="1" key="2">
    <citation type="journal article" date="2015" name="Fish Shellfish Immunol.">
        <title>Early steps in the European eel (Anguilla anguilla)-Vibrio vulnificus interaction in the gills: Role of the RtxA13 toxin.</title>
        <authorList>
            <person name="Callol A."/>
            <person name="Pajuelo D."/>
            <person name="Ebbesson L."/>
            <person name="Teles M."/>
            <person name="MacKenzie S."/>
            <person name="Amaro C."/>
        </authorList>
    </citation>
    <scope>NUCLEOTIDE SEQUENCE</scope>
</reference>
<proteinExistence type="predicted"/>
<reference evidence="1" key="1">
    <citation type="submission" date="2014-11" db="EMBL/GenBank/DDBJ databases">
        <authorList>
            <person name="Amaro Gonzalez C."/>
        </authorList>
    </citation>
    <scope>NUCLEOTIDE SEQUENCE</scope>
</reference>
<protein>
    <submittedName>
        <fullName evidence="1">Uncharacterized protein</fullName>
    </submittedName>
</protein>
<organism evidence="1">
    <name type="scientific">Anguilla anguilla</name>
    <name type="common">European freshwater eel</name>
    <name type="synonym">Muraena anguilla</name>
    <dbReference type="NCBI Taxonomy" id="7936"/>
    <lineage>
        <taxon>Eukaryota</taxon>
        <taxon>Metazoa</taxon>
        <taxon>Chordata</taxon>
        <taxon>Craniata</taxon>
        <taxon>Vertebrata</taxon>
        <taxon>Euteleostomi</taxon>
        <taxon>Actinopterygii</taxon>
        <taxon>Neopterygii</taxon>
        <taxon>Teleostei</taxon>
        <taxon>Anguilliformes</taxon>
        <taxon>Anguillidae</taxon>
        <taxon>Anguilla</taxon>
    </lineage>
</organism>
<dbReference type="EMBL" id="GBXM01070688">
    <property type="protein sequence ID" value="JAH37889.1"/>
    <property type="molecule type" value="Transcribed_RNA"/>
</dbReference>
<sequence>MTFRAEGCRSILAPLCKRQNLSCLVTFTVSHP</sequence>
<name>A0A0E9S917_ANGAN</name>
<evidence type="ECO:0000313" key="1">
    <source>
        <dbReference type="EMBL" id="JAH37889.1"/>
    </source>
</evidence>
<accession>A0A0E9S917</accession>
<dbReference type="AlphaFoldDB" id="A0A0E9S917"/>